<proteinExistence type="inferred from homology"/>
<dbReference type="GO" id="GO:0007052">
    <property type="term" value="P:mitotic spindle organization"/>
    <property type="evidence" value="ECO:0007669"/>
    <property type="project" value="TreeGrafter"/>
</dbReference>
<dbReference type="Gene3D" id="2.160.10.10">
    <property type="entry name" value="Hexapeptide repeat proteins"/>
    <property type="match status" value="1"/>
</dbReference>
<dbReference type="Proteomes" id="UP000887013">
    <property type="component" value="Unassembled WGS sequence"/>
</dbReference>
<gene>
    <name evidence="7" type="primary">DCTN6</name>
    <name evidence="7" type="ORF">NPIL_404021</name>
</gene>
<evidence type="ECO:0000256" key="3">
    <source>
        <dbReference type="ARBA" id="ARBA00016573"/>
    </source>
</evidence>
<comment type="caution">
    <text evidence="7">The sequence shown here is derived from an EMBL/GenBank/DDBJ whole genome shotgun (WGS) entry which is preliminary data.</text>
</comment>
<keyword evidence="8" id="KW-1185">Reference proteome</keyword>
<dbReference type="GO" id="GO:0005869">
    <property type="term" value="C:dynactin complex"/>
    <property type="evidence" value="ECO:0007669"/>
    <property type="project" value="InterPro"/>
</dbReference>
<protein>
    <recommendedName>
        <fullName evidence="3">Dynactin subunit 6</fullName>
    </recommendedName>
</protein>
<dbReference type="InterPro" id="IPR027777">
    <property type="entry name" value="DCTN6"/>
</dbReference>
<evidence type="ECO:0000313" key="7">
    <source>
        <dbReference type="EMBL" id="GFT20609.1"/>
    </source>
</evidence>
<keyword evidence="4" id="KW-0963">Cytoplasm</keyword>
<organism evidence="7 8">
    <name type="scientific">Nephila pilipes</name>
    <name type="common">Giant wood spider</name>
    <name type="synonym">Nephila maculata</name>
    <dbReference type="NCBI Taxonomy" id="299642"/>
    <lineage>
        <taxon>Eukaryota</taxon>
        <taxon>Metazoa</taxon>
        <taxon>Ecdysozoa</taxon>
        <taxon>Arthropoda</taxon>
        <taxon>Chelicerata</taxon>
        <taxon>Arachnida</taxon>
        <taxon>Araneae</taxon>
        <taxon>Araneomorphae</taxon>
        <taxon>Entelegynae</taxon>
        <taxon>Araneoidea</taxon>
        <taxon>Nephilidae</taxon>
        <taxon>Nephila</taxon>
    </lineage>
</organism>
<comment type="function">
    <text evidence="6">Part of the dynactin complex that activates the molecular motor dynein for ultra-processive transport along microtubules.</text>
</comment>
<dbReference type="EMBL" id="BMAW01105714">
    <property type="protein sequence ID" value="GFT20609.1"/>
    <property type="molecule type" value="Genomic_DNA"/>
</dbReference>
<comment type="subcellular location">
    <subcellularLocation>
        <location evidence="1">Cytoplasm</location>
        <location evidence="1">Cytoskeleton</location>
    </subcellularLocation>
</comment>
<dbReference type="PANTHER" id="PTHR13072">
    <property type="entry name" value="DYNACTIN 6"/>
    <property type="match status" value="1"/>
</dbReference>
<dbReference type="InterPro" id="IPR011004">
    <property type="entry name" value="Trimer_LpxA-like_sf"/>
</dbReference>
<evidence type="ECO:0000256" key="2">
    <source>
        <dbReference type="ARBA" id="ARBA00007719"/>
    </source>
</evidence>
<reference evidence="7" key="1">
    <citation type="submission" date="2020-08" db="EMBL/GenBank/DDBJ databases">
        <title>Multicomponent nature underlies the extraordinary mechanical properties of spider dragline silk.</title>
        <authorList>
            <person name="Kono N."/>
            <person name="Nakamura H."/>
            <person name="Mori M."/>
            <person name="Yoshida Y."/>
            <person name="Ohtoshi R."/>
            <person name="Malay A.D."/>
            <person name="Moran D.A.P."/>
            <person name="Tomita M."/>
            <person name="Numata K."/>
            <person name="Arakawa K."/>
        </authorList>
    </citation>
    <scope>NUCLEOTIDE SEQUENCE</scope>
</reference>
<dbReference type="SUPFAM" id="SSF51161">
    <property type="entry name" value="Trimeric LpxA-like enzymes"/>
    <property type="match status" value="1"/>
</dbReference>
<keyword evidence="5" id="KW-0206">Cytoskeleton</keyword>
<evidence type="ECO:0000256" key="1">
    <source>
        <dbReference type="ARBA" id="ARBA00004245"/>
    </source>
</evidence>
<dbReference type="OrthoDB" id="2355at2759"/>
<dbReference type="AlphaFoldDB" id="A0A8X6NL17"/>
<dbReference type="GO" id="GO:0070840">
    <property type="term" value="F:dynein complex binding"/>
    <property type="evidence" value="ECO:0007669"/>
    <property type="project" value="TreeGrafter"/>
</dbReference>
<comment type="similarity">
    <text evidence="2">Belongs to the dynactin subunits 5/6 family. Dynactin subunit 6 subfamily.</text>
</comment>
<evidence type="ECO:0000256" key="5">
    <source>
        <dbReference type="ARBA" id="ARBA00023212"/>
    </source>
</evidence>
<sequence length="153" mass="17038">MAEGVLKLVALLAERVVIFCIEEQRKKEKEQVKIINKSKNKDSDSQTPMVIGANNVFEVGAHVESLKIGDNNVLESKCTVGKYTQLTSGCVIGAKCELTCNEIIPENTVIYGSNCERRLQAEKPAPQTLQLDFLTKILPNYHHLRKPTRGEAK</sequence>
<evidence type="ECO:0000256" key="6">
    <source>
        <dbReference type="ARBA" id="ARBA00034687"/>
    </source>
</evidence>
<dbReference type="CDD" id="cd04646">
    <property type="entry name" value="LbH_Dynactin_6"/>
    <property type="match status" value="1"/>
</dbReference>
<evidence type="ECO:0000313" key="8">
    <source>
        <dbReference type="Proteomes" id="UP000887013"/>
    </source>
</evidence>
<name>A0A8X6NL17_NEPPI</name>
<evidence type="ECO:0000256" key="4">
    <source>
        <dbReference type="ARBA" id="ARBA00022490"/>
    </source>
</evidence>
<dbReference type="PANTHER" id="PTHR13072:SF0">
    <property type="entry name" value="DYNACTIN SUBUNIT 6"/>
    <property type="match status" value="1"/>
</dbReference>
<accession>A0A8X6NL17</accession>